<evidence type="ECO:0000259" key="4">
    <source>
        <dbReference type="Pfam" id="PF03763"/>
    </source>
</evidence>
<dbReference type="PANTHER" id="PTHR31775">
    <property type="entry name" value="OS02G0117200 PROTEIN"/>
    <property type="match status" value="1"/>
</dbReference>
<comment type="similarity">
    <text evidence="1">Belongs to the remorin family.</text>
</comment>
<feature type="region of interest" description="Disordered" evidence="3">
    <location>
        <begin position="1"/>
        <end position="20"/>
    </location>
</feature>
<dbReference type="AlphaFoldDB" id="I3T882"/>
<protein>
    <recommendedName>
        <fullName evidence="4">Remorin C-terminal domain-containing protein</fullName>
    </recommendedName>
</protein>
<accession>I3T882</accession>
<dbReference type="Pfam" id="PF03763">
    <property type="entry name" value="Remorin_C"/>
    <property type="match status" value="1"/>
</dbReference>
<dbReference type="EMBL" id="BT148930">
    <property type="protein sequence ID" value="AFK48724.1"/>
    <property type="molecule type" value="mRNA"/>
</dbReference>
<feature type="compositionally biased region" description="Basic and acidic residues" evidence="3">
    <location>
        <begin position="1"/>
        <end position="10"/>
    </location>
</feature>
<evidence type="ECO:0000256" key="3">
    <source>
        <dbReference type="SAM" id="MobiDB-lite"/>
    </source>
</evidence>
<evidence type="ECO:0000256" key="1">
    <source>
        <dbReference type="ARBA" id="ARBA00005711"/>
    </source>
</evidence>
<reference evidence="5" key="1">
    <citation type="submission" date="2012-05" db="EMBL/GenBank/DDBJ databases">
        <authorList>
            <person name="Krishnakumar V."/>
            <person name="Cheung F."/>
            <person name="Xiao Y."/>
            <person name="Chan A."/>
            <person name="Moskal W.A."/>
            <person name="Town C.D."/>
        </authorList>
    </citation>
    <scope>NUCLEOTIDE SEQUENCE</scope>
</reference>
<dbReference type="PANTHER" id="PTHR31775:SF16">
    <property type="entry name" value="CARBOXY-TERMINAL REGION REMORIN"/>
    <property type="match status" value="1"/>
</dbReference>
<evidence type="ECO:0000256" key="2">
    <source>
        <dbReference type="SAM" id="Coils"/>
    </source>
</evidence>
<feature type="compositionally biased region" description="Polar residues" evidence="3">
    <location>
        <begin position="42"/>
        <end position="62"/>
    </location>
</feature>
<proteinExistence type="evidence at transcript level"/>
<sequence>MGEEETKHCDQCGASASASASEATVLSQLRLSEVLKLKESQNAESSNSTLTITRQGGTTNPSYPLDQDLDAETDNINTSIDRDAVLARVESQKRLALIKAWEENEKTKVDNKAYKLQCAVDMWEKTKKASTQAKIKKIEENMDRKKADYVEIMQNKIAETHRLADEKKALIEAQKGEEVLKVEETAAKFRTRGYVPKKFLSCFNFSF</sequence>
<feature type="region of interest" description="Disordered" evidence="3">
    <location>
        <begin position="38"/>
        <end position="70"/>
    </location>
</feature>
<feature type="coiled-coil region" evidence="2">
    <location>
        <begin position="128"/>
        <end position="155"/>
    </location>
</feature>
<evidence type="ECO:0000313" key="5">
    <source>
        <dbReference type="EMBL" id="AFK48724.1"/>
    </source>
</evidence>
<keyword evidence="2" id="KW-0175">Coiled coil</keyword>
<feature type="domain" description="Remorin C-terminal" evidence="4">
    <location>
        <begin position="93"/>
        <end position="198"/>
    </location>
</feature>
<organism evidence="5">
    <name type="scientific">Lotus japonicus</name>
    <name type="common">Lotus corniculatus var. japonicus</name>
    <dbReference type="NCBI Taxonomy" id="34305"/>
    <lineage>
        <taxon>Eukaryota</taxon>
        <taxon>Viridiplantae</taxon>
        <taxon>Streptophyta</taxon>
        <taxon>Embryophyta</taxon>
        <taxon>Tracheophyta</taxon>
        <taxon>Spermatophyta</taxon>
        <taxon>Magnoliopsida</taxon>
        <taxon>eudicotyledons</taxon>
        <taxon>Gunneridae</taxon>
        <taxon>Pentapetalae</taxon>
        <taxon>rosids</taxon>
        <taxon>fabids</taxon>
        <taxon>Fabales</taxon>
        <taxon>Fabaceae</taxon>
        <taxon>Papilionoideae</taxon>
        <taxon>50 kb inversion clade</taxon>
        <taxon>NPAAA clade</taxon>
        <taxon>Hologalegina</taxon>
        <taxon>robinioid clade</taxon>
        <taxon>Loteae</taxon>
        <taxon>Lotus</taxon>
    </lineage>
</organism>
<name>I3T882_LOTJA</name>
<dbReference type="InterPro" id="IPR005516">
    <property type="entry name" value="Remorin_C"/>
</dbReference>